<comment type="caution">
    <text evidence="2">The sequence shown here is derived from an EMBL/GenBank/DDBJ whole genome shotgun (WGS) entry which is preliminary data.</text>
</comment>
<feature type="domain" description="ATPase BadF/BadG/BcrA/BcrD type" evidence="1">
    <location>
        <begin position="6"/>
        <end position="236"/>
    </location>
</feature>
<keyword evidence="2" id="KW-0418">Kinase</keyword>
<dbReference type="Proteomes" id="UP000252893">
    <property type="component" value="Unassembled WGS sequence"/>
</dbReference>
<dbReference type="RefSeq" id="WP_113945629.1">
    <property type="nucleotide sequence ID" value="NZ_JBHEEG010000001.1"/>
</dbReference>
<dbReference type="PANTHER" id="PTHR43190:SF3">
    <property type="entry name" value="N-ACETYL-D-GLUCOSAMINE KINASE"/>
    <property type="match status" value="1"/>
</dbReference>
<dbReference type="Gene3D" id="3.30.420.40">
    <property type="match status" value="2"/>
</dbReference>
<dbReference type="SUPFAM" id="SSF53067">
    <property type="entry name" value="Actin-like ATPase domain"/>
    <property type="match status" value="2"/>
</dbReference>
<dbReference type="CDD" id="cd24082">
    <property type="entry name" value="ASKHA_NBD_GspK-like"/>
    <property type="match status" value="1"/>
</dbReference>
<dbReference type="InterPro" id="IPR043129">
    <property type="entry name" value="ATPase_NBD"/>
</dbReference>
<accession>A0A366DPB0</accession>
<proteinExistence type="predicted"/>
<dbReference type="InterPro" id="IPR052519">
    <property type="entry name" value="Euk-type_GlcNAc_Kinase"/>
</dbReference>
<dbReference type="GO" id="GO:0016301">
    <property type="term" value="F:kinase activity"/>
    <property type="evidence" value="ECO:0007669"/>
    <property type="project" value="UniProtKB-KW"/>
</dbReference>
<organism evidence="2 3">
    <name type="scientific">Pseudochrobactrum asaccharolyticum</name>
    <dbReference type="NCBI Taxonomy" id="354351"/>
    <lineage>
        <taxon>Bacteria</taxon>
        <taxon>Pseudomonadati</taxon>
        <taxon>Pseudomonadota</taxon>
        <taxon>Alphaproteobacteria</taxon>
        <taxon>Hyphomicrobiales</taxon>
        <taxon>Brucellaceae</taxon>
        <taxon>Pseudochrobactrum</taxon>
    </lineage>
</organism>
<protein>
    <submittedName>
        <fullName evidence="2">Glucosamine kinase</fullName>
    </submittedName>
</protein>
<dbReference type="EMBL" id="QNRH01000008">
    <property type="protein sequence ID" value="RBO91912.1"/>
    <property type="molecule type" value="Genomic_DNA"/>
</dbReference>
<evidence type="ECO:0000313" key="2">
    <source>
        <dbReference type="EMBL" id="RBO91912.1"/>
    </source>
</evidence>
<keyword evidence="2" id="KW-0808">Transferase</keyword>
<dbReference type="AlphaFoldDB" id="A0A366DPB0"/>
<dbReference type="InterPro" id="IPR002731">
    <property type="entry name" value="ATPase_BadF"/>
</dbReference>
<reference evidence="2 3" key="1">
    <citation type="submission" date="2018-06" db="EMBL/GenBank/DDBJ databases">
        <title>Genomic Encyclopedia of Type Strains, Phase IV (KMG-IV): sequencing the most valuable type-strain genomes for metagenomic binning, comparative biology and taxonomic classification.</title>
        <authorList>
            <person name="Goeker M."/>
        </authorList>
    </citation>
    <scope>NUCLEOTIDE SEQUENCE [LARGE SCALE GENOMIC DNA]</scope>
    <source>
        <strain evidence="2 3">DSM 25619</strain>
    </source>
</reference>
<evidence type="ECO:0000313" key="3">
    <source>
        <dbReference type="Proteomes" id="UP000252893"/>
    </source>
</evidence>
<evidence type="ECO:0000259" key="1">
    <source>
        <dbReference type="Pfam" id="PF01869"/>
    </source>
</evidence>
<keyword evidence="3" id="KW-1185">Reference proteome</keyword>
<dbReference type="Pfam" id="PF01869">
    <property type="entry name" value="BcrAD_BadFG"/>
    <property type="match status" value="1"/>
</dbReference>
<dbReference type="PANTHER" id="PTHR43190">
    <property type="entry name" value="N-ACETYL-D-GLUCOSAMINE KINASE"/>
    <property type="match status" value="1"/>
</dbReference>
<sequence>MADYILGIDGGGTGCRAAIADTSGKVLGTGQAGPANIMTDMDTSVVNILAATDAALLAAELPVHAYSRITACLGLAGANVSGVAAQLQQALPFAQSSVVSDGIIALQGAIGDADGVVVILGTGSVYISRSNNAVTMKGGWGFKVSDLGGGARLGQKLIEESLLAYDGIYQRSPLSNALLAHFNDEPHAIVRFAHDARPNDFGQFAPLVFEYAAMNDPLADKILKQSVETIEAALDASMCDDQPVLSLIGGLGALYGPRLSARYQPRLRAPQADALTGAVALAAKLYAQTAQS</sequence>
<dbReference type="OrthoDB" id="63487at2"/>
<name>A0A366DPB0_9HYPH</name>
<gene>
    <name evidence="2" type="ORF">DFR47_10856</name>
</gene>